<dbReference type="RefSeq" id="WP_281734863.1">
    <property type="nucleotide sequence ID" value="NZ_JAKETQ010000001.1"/>
</dbReference>
<organism evidence="10 11">
    <name type="scientific">Paradevosia shaoguanensis</name>
    <dbReference type="NCBI Taxonomy" id="1335043"/>
    <lineage>
        <taxon>Bacteria</taxon>
        <taxon>Pseudomonadati</taxon>
        <taxon>Pseudomonadota</taxon>
        <taxon>Alphaproteobacteria</taxon>
        <taxon>Hyphomicrobiales</taxon>
        <taxon>Devosiaceae</taxon>
        <taxon>Paradevosia</taxon>
    </lineage>
</organism>
<evidence type="ECO:0000256" key="6">
    <source>
        <dbReference type="ARBA" id="ARBA00022741"/>
    </source>
</evidence>
<evidence type="ECO:0000259" key="9">
    <source>
        <dbReference type="PROSITE" id="PS50893"/>
    </source>
</evidence>
<dbReference type="InterPro" id="IPR017871">
    <property type="entry name" value="ABC_transporter-like_CS"/>
</dbReference>
<keyword evidence="11" id="KW-1185">Reference proteome</keyword>
<dbReference type="AlphaFoldDB" id="A0AA41QIU1"/>
<dbReference type="Pfam" id="PF00005">
    <property type="entry name" value="ABC_tran"/>
    <property type="match status" value="1"/>
</dbReference>
<evidence type="ECO:0000256" key="4">
    <source>
        <dbReference type="ARBA" id="ARBA00022475"/>
    </source>
</evidence>
<dbReference type="Gene3D" id="2.40.50.140">
    <property type="entry name" value="Nucleic acid-binding proteins"/>
    <property type="match status" value="1"/>
</dbReference>
<comment type="caution">
    <text evidence="10">The sequence shown here is derived from an EMBL/GenBank/DDBJ whole genome shotgun (WGS) entry which is preliminary data.</text>
</comment>
<evidence type="ECO:0000256" key="2">
    <source>
        <dbReference type="ARBA" id="ARBA00005417"/>
    </source>
</evidence>
<gene>
    <name evidence="10" type="primary">ugpC</name>
    <name evidence="10" type="ORF">ML536_02635</name>
</gene>
<comment type="subcellular location">
    <subcellularLocation>
        <location evidence="1">Cell inner membrane</location>
        <topology evidence="1">Peripheral membrane protein</topology>
    </subcellularLocation>
</comment>
<dbReference type="PANTHER" id="PTHR43875:SF3">
    <property type="entry name" value="MALTOSE_MALTODEXTRIN IMPORT ATP-BINDING PROTEIN MALK"/>
    <property type="match status" value="1"/>
</dbReference>
<dbReference type="FunFam" id="3.40.50.300:FF:000042">
    <property type="entry name" value="Maltose/maltodextrin ABC transporter, ATP-binding protein"/>
    <property type="match status" value="1"/>
</dbReference>
<keyword evidence="3" id="KW-0813">Transport</keyword>
<keyword evidence="4" id="KW-1003">Cell membrane</keyword>
<evidence type="ECO:0000256" key="3">
    <source>
        <dbReference type="ARBA" id="ARBA00022448"/>
    </source>
</evidence>
<dbReference type="NCBIfam" id="NF008653">
    <property type="entry name" value="PRK11650.1"/>
    <property type="match status" value="1"/>
</dbReference>
<dbReference type="InterPro" id="IPR008995">
    <property type="entry name" value="Mo/tungstate-bd_C_term_dom"/>
</dbReference>
<dbReference type="Gene3D" id="2.40.50.100">
    <property type="match status" value="1"/>
</dbReference>
<dbReference type="InterPro" id="IPR047641">
    <property type="entry name" value="ABC_transpr_MalK/UgpC-like"/>
</dbReference>
<dbReference type="InterPro" id="IPR012340">
    <property type="entry name" value="NA-bd_OB-fold"/>
</dbReference>
<keyword evidence="6" id="KW-0547">Nucleotide-binding</keyword>
<evidence type="ECO:0000256" key="8">
    <source>
        <dbReference type="ARBA" id="ARBA00023136"/>
    </source>
</evidence>
<keyword evidence="8" id="KW-0472">Membrane</keyword>
<dbReference type="PROSITE" id="PS50893">
    <property type="entry name" value="ABC_TRANSPORTER_2"/>
    <property type="match status" value="1"/>
</dbReference>
<dbReference type="Gene3D" id="3.40.50.300">
    <property type="entry name" value="P-loop containing nucleotide triphosphate hydrolases"/>
    <property type="match status" value="1"/>
</dbReference>
<proteinExistence type="inferred from homology"/>
<evidence type="ECO:0000313" key="10">
    <source>
        <dbReference type="EMBL" id="MCI0125716.1"/>
    </source>
</evidence>
<dbReference type="PROSITE" id="PS00211">
    <property type="entry name" value="ABC_TRANSPORTER_1"/>
    <property type="match status" value="1"/>
</dbReference>
<dbReference type="SUPFAM" id="SSF52540">
    <property type="entry name" value="P-loop containing nucleoside triphosphate hydrolases"/>
    <property type="match status" value="1"/>
</dbReference>
<feature type="domain" description="ABC transporter" evidence="9">
    <location>
        <begin position="4"/>
        <end position="234"/>
    </location>
</feature>
<dbReference type="GO" id="GO:0016887">
    <property type="term" value="F:ATP hydrolysis activity"/>
    <property type="evidence" value="ECO:0007669"/>
    <property type="project" value="InterPro"/>
</dbReference>
<dbReference type="SMART" id="SM00382">
    <property type="entry name" value="AAA"/>
    <property type="match status" value="1"/>
</dbReference>
<dbReference type="SUPFAM" id="SSF50331">
    <property type="entry name" value="MOP-like"/>
    <property type="match status" value="1"/>
</dbReference>
<evidence type="ECO:0000256" key="7">
    <source>
        <dbReference type="ARBA" id="ARBA00022840"/>
    </source>
</evidence>
<dbReference type="Proteomes" id="UP001156140">
    <property type="component" value="Unassembled WGS sequence"/>
</dbReference>
<dbReference type="InterPro" id="IPR040582">
    <property type="entry name" value="OB_MalK-like"/>
</dbReference>
<dbReference type="InterPro" id="IPR015855">
    <property type="entry name" value="ABC_transpr_MalK-like"/>
</dbReference>
<evidence type="ECO:0000256" key="1">
    <source>
        <dbReference type="ARBA" id="ARBA00004417"/>
    </source>
</evidence>
<dbReference type="GO" id="GO:0055052">
    <property type="term" value="C:ATP-binding cassette (ABC) transporter complex, substrate-binding subunit-containing"/>
    <property type="evidence" value="ECO:0007669"/>
    <property type="project" value="TreeGrafter"/>
</dbReference>
<keyword evidence="7 10" id="KW-0067">ATP-binding</keyword>
<dbReference type="GO" id="GO:1990060">
    <property type="term" value="C:maltose transport complex"/>
    <property type="evidence" value="ECO:0007669"/>
    <property type="project" value="TreeGrafter"/>
</dbReference>
<protein>
    <submittedName>
        <fullName evidence="10">Sn-glycerol-3-phosphate ABC transporter ATP-binding protein UgpC</fullName>
    </submittedName>
</protein>
<sequence>MSSLKLKGVRKSFGTLEVIKGVDLDINAREFVVFVGPSGCGKSTLLRMIAGLESTTSGDIEIGGTRVNEADPSKRGIAMVFQSYALYPHMSVRDNMGFALRFAGKPKAEIARQVGEAARILELEPLLDRLPKELSGGQRQRVAIGRAIVRHPEVFLFDEPLSNLDAELRVHMRIELARLHRELKTTMIYVTHDQVEAMTLADKIVVMRKGEVAQVGTPLQLYDDPDNLFVAGFIGSPRMNFFQGEVLESGNGAFVAQLVNQGGVRLTRSLTGRLPAKGDKVTIGVRPEHFADAGKGIADIALKVDVAEHLGSTTYIYANTAAGEQVIVEREERHADEDDTLTVAIPADKALVFDSAGNRLR</sequence>
<dbReference type="InterPro" id="IPR027417">
    <property type="entry name" value="P-loop_NTPase"/>
</dbReference>
<dbReference type="CDD" id="cd03301">
    <property type="entry name" value="ABC_MalK_N"/>
    <property type="match status" value="1"/>
</dbReference>
<name>A0AA41QIU1_9HYPH</name>
<accession>A0AA41QIU1</accession>
<comment type="similarity">
    <text evidence="2">Belongs to the ABC transporter superfamily.</text>
</comment>
<evidence type="ECO:0000313" key="11">
    <source>
        <dbReference type="Proteomes" id="UP001156140"/>
    </source>
</evidence>
<evidence type="ECO:0000256" key="5">
    <source>
        <dbReference type="ARBA" id="ARBA00022519"/>
    </source>
</evidence>
<dbReference type="InterPro" id="IPR003439">
    <property type="entry name" value="ABC_transporter-like_ATP-bd"/>
</dbReference>
<dbReference type="GO" id="GO:0005524">
    <property type="term" value="F:ATP binding"/>
    <property type="evidence" value="ECO:0007669"/>
    <property type="project" value="UniProtKB-KW"/>
</dbReference>
<dbReference type="EMBL" id="JALAZD010000001">
    <property type="protein sequence ID" value="MCI0125716.1"/>
    <property type="molecule type" value="Genomic_DNA"/>
</dbReference>
<dbReference type="PANTHER" id="PTHR43875">
    <property type="entry name" value="MALTODEXTRIN IMPORT ATP-BINDING PROTEIN MSMX"/>
    <property type="match status" value="1"/>
</dbReference>
<dbReference type="InterPro" id="IPR003593">
    <property type="entry name" value="AAA+_ATPase"/>
</dbReference>
<reference evidence="10" key="1">
    <citation type="submission" date="2022-03" db="EMBL/GenBank/DDBJ databases">
        <title>The complete genome sequence of a Methyloterrigena soli.</title>
        <authorList>
            <person name="Zi Z."/>
        </authorList>
    </citation>
    <scope>NUCLEOTIDE SEQUENCE</scope>
    <source>
        <strain evidence="10">M48</strain>
    </source>
</reference>
<dbReference type="Pfam" id="PF17912">
    <property type="entry name" value="OB_MalK"/>
    <property type="match status" value="1"/>
</dbReference>
<keyword evidence="5" id="KW-0997">Cell inner membrane</keyword>
<dbReference type="GO" id="GO:0015423">
    <property type="term" value="F:ABC-type maltose transporter activity"/>
    <property type="evidence" value="ECO:0007669"/>
    <property type="project" value="TreeGrafter"/>
</dbReference>